<organism evidence="5 6">
    <name type="scientific">Engelhardtia mirabilis</name>
    <dbReference type="NCBI Taxonomy" id="2528011"/>
    <lineage>
        <taxon>Bacteria</taxon>
        <taxon>Pseudomonadati</taxon>
        <taxon>Planctomycetota</taxon>
        <taxon>Planctomycetia</taxon>
        <taxon>Planctomycetia incertae sedis</taxon>
        <taxon>Engelhardtia</taxon>
    </lineage>
</organism>
<keyword evidence="1 5" id="KW-0560">Oxidoreductase</keyword>
<dbReference type="RefSeq" id="WP_145069294.1">
    <property type="nucleotide sequence ID" value="NZ_CP036287.1"/>
</dbReference>
<dbReference type="GO" id="GO:0004601">
    <property type="term" value="F:peroxidase activity"/>
    <property type="evidence" value="ECO:0007669"/>
    <property type="project" value="UniProtKB-KW"/>
</dbReference>
<dbReference type="EC" id="1.11.1.15" evidence="5"/>
<dbReference type="InterPro" id="IPR013766">
    <property type="entry name" value="Thioredoxin_domain"/>
</dbReference>
<evidence type="ECO:0000313" key="6">
    <source>
        <dbReference type="Proteomes" id="UP000316921"/>
    </source>
</evidence>
<dbReference type="PIRSF" id="PIRSF000239">
    <property type="entry name" value="AHPC"/>
    <property type="match status" value="1"/>
</dbReference>
<keyword evidence="6" id="KW-1185">Reference proteome</keyword>
<dbReference type="AlphaFoldDB" id="A0A518BR18"/>
<feature type="domain" description="Thioredoxin" evidence="4">
    <location>
        <begin position="3"/>
        <end position="150"/>
    </location>
</feature>
<dbReference type="Proteomes" id="UP000316921">
    <property type="component" value="Chromosome"/>
</dbReference>
<evidence type="ECO:0000256" key="1">
    <source>
        <dbReference type="ARBA" id="ARBA00023002"/>
    </source>
</evidence>
<dbReference type="InterPro" id="IPR050455">
    <property type="entry name" value="Tpx_Peroxidase_subfamily"/>
</dbReference>
<name>A0A518BR18_9BACT</name>
<feature type="active site" description="Cysteine sulfenic acid (-SOH) intermediate; for peroxidase activity" evidence="3">
    <location>
        <position position="45"/>
    </location>
</feature>
<sequence>MAIAVGSEAPDFTLKTQDEKEWKLSDHRGKNVVLLWYPLDWSPTCTKENCKISAEPVLAGDDTVVVGISRDSTWSHKAWKNAEKISHDLLADPMLQVTKQFGLEHPAVPFISQRATVIVDKQGKVAFCGIQESTGDERDWAPIQDALKAL</sequence>
<reference evidence="5 6" key="1">
    <citation type="submission" date="2019-02" db="EMBL/GenBank/DDBJ databases">
        <title>Deep-cultivation of Planctomycetes and their phenomic and genomic characterization uncovers novel biology.</title>
        <authorList>
            <person name="Wiegand S."/>
            <person name="Jogler M."/>
            <person name="Boedeker C."/>
            <person name="Pinto D."/>
            <person name="Vollmers J."/>
            <person name="Rivas-Marin E."/>
            <person name="Kohn T."/>
            <person name="Peeters S.H."/>
            <person name="Heuer A."/>
            <person name="Rast P."/>
            <person name="Oberbeckmann S."/>
            <person name="Bunk B."/>
            <person name="Jeske O."/>
            <person name="Meyerdierks A."/>
            <person name="Storesund J.E."/>
            <person name="Kallscheuer N."/>
            <person name="Luecker S."/>
            <person name="Lage O.M."/>
            <person name="Pohl T."/>
            <person name="Merkel B.J."/>
            <person name="Hornburger P."/>
            <person name="Mueller R.-W."/>
            <person name="Bruemmer F."/>
            <person name="Labrenz M."/>
            <person name="Spormann A.M."/>
            <person name="Op den Camp H."/>
            <person name="Overmann J."/>
            <person name="Amann R."/>
            <person name="Jetten M.S.M."/>
            <person name="Mascher T."/>
            <person name="Medema M.H."/>
            <person name="Devos D.P."/>
            <person name="Kaster A.-K."/>
            <person name="Ovreas L."/>
            <person name="Rohde M."/>
            <person name="Galperin M.Y."/>
            <person name="Jogler C."/>
        </authorList>
    </citation>
    <scope>NUCLEOTIDE SEQUENCE [LARGE SCALE GENOMIC DNA]</scope>
    <source>
        <strain evidence="5 6">Pla133</strain>
    </source>
</reference>
<accession>A0A518BR18</accession>
<dbReference type="InterPro" id="IPR024706">
    <property type="entry name" value="Peroxiredoxin_AhpC-typ"/>
</dbReference>
<dbReference type="PANTHER" id="PTHR43110:SF1">
    <property type="entry name" value="THIOL PEROXIDASE"/>
    <property type="match status" value="1"/>
</dbReference>
<dbReference type="EMBL" id="CP036287">
    <property type="protein sequence ID" value="QDU69418.1"/>
    <property type="molecule type" value="Genomic_DNA"/>
</dbReference>
<protein>
    <submittedName>
        <fullName evidence="5">Peroxiredoxin bcp</fullName>
        <ecNumber evidence="5">1.11.1.15</ecNumber>
    </submittedName>
</protein>
<dbReference type="PANTHER" id="PTHR43110">
    <property type="entry name" value="THIOL PEROXIDASE"/>
    <property type="match status" value="1"/>
</dbReference>
<evidence type="ECO:0000256" key="3">
    <source>
        <dbReference type="PIRSR" id="PIRSR000239-1"/>
    </source>
</evidence>
<dbReference type="Pfam" id="PF00578">
    <property type="entry name" value="AhpC-TSA"/>
    <property type="match status" value="1"/>
</dbReference>
<keyword evidence="2" id="KW-0676">Redox-active center</keyword>
<dbReference type="InterPro" id="IPR000866">
    <property type="entry name" value="AhpC/TSA"/>
</dbReference>
<proteinExistence type="predicted"/>
<evidence type="ECO:0000259" key="4">
    <source>
        <dbReference type="PROSITE" id="PS51352"/>
    </source>
</evidence>
<evidence type="ECO:0000313" key="5">
    <source>
        <dbReference type="EMBL" id="QDU69418.1"/>
    </source>
</evidence>
<dbReference type="SUPFAM" id="SSF52833">
    <property type="entry name" value="Thioredoxin-like"/>
    <property type="match status" value="1"/>
</dbReference>
<keyword evidence="5" id="KW-0575">Peroxidase</keyword>
<dbReference type="InterPro" id="IPR036249">
    <property type="entry name" value="Thioredoxin-like_sf"/>
</dbReference>
<evidence type="ECO:0000256" key="2">
    <source>
        <dbReference type="ARBA" id="ARBA00023284"/>
    </source>
</evidence>
<dbReference type="KEGG" id="pbap:Pla133_45380"/>
<dbReference type="PROSITE" id="PS51352">
    <property type="entry name" value="THIOREDOXIN_2"/>
    <property type="match status" value="1"/>
</dbReference>
<dbReference type="Gene3D" id="3.40.30.10">
    <property type="entry name" value="Glutaredoxin"/>
    <property type="match status" value="1"/>
</dbReference>
<gene>
    <name evidence="5" type="primary">bcp_3</name>
    <name evidence="5" type="ORF">Pla133_45380</name>
</gene>